<evidence type="ECO:0000256" key="2">
    <source>
        <dbReference type="ARBA" id="ARBA00004496"/>
    </source>
</evidence>
<feature type="region of interest" description="Disordered" evidence="11">
    <location>
        <begin position="1"/>
        <end position="33"/>
    </location>
</feature>
<dbReference type="AlphaFoldDB" id="A0A501X2P9"/>
<evidence type="ECO:0000256" key="5">
    <source>
        <dbReference type="ARBA" id="ARBA00022448"/>
    </source>
</evidence>
<name>A0A501X2P9_9GAMM</name>
<dbReference type="PRINTS" id="PR01003">
    <property type="entry name" value="FLGFLIH"/>
</dbReference>
<feature type="compositionally biased region" description="Basic and acidic residues" evidence="11">
    <location>
        <begin position="1"/>
        <end position="26"/>
    </location>
</feature>
<dbReference type="InterPro" id="IPR018035">
    <property type="entry name" value="Flagellar_FliH/T3SS_HrpE"/>
</dbReference>
<protein>
    <recommendedName>
        <fullName evidence="4">Flagellar assembly protein FliH</fullName>
    </recommendedName>
</protein>
<evidence type="ECO:0000256" key="9">
    <source>
        <dbReference type="ARBA" id="ARBA00023225"/>
    </source>
</evidence>
<dbReference type="GO" id="GO:0044781">
    <property type="term" value="P:bacterial-type flagellum organization"/>
    <property type="evidence" value="ECO:0007669"/>
    <property type="project" value="UniProtKB-KW"/>
</dbReference>
<dbReference type="GO" id="GO:0005829">
    <property type="term" value="C:cytosol"/>
    <property type="evidence" value="ECO:0007669"/>
    <property type="project" value="TreeGrafter"/>
</dbReference>
<keyword evidence="8" id="KW-0653">Protein transport</keyword>
<keyword evidence="9" id="KW-1006">Bacterial flagellum protein export</keyword>
<evidence type="ECO:0000256" key="1">
    <source>
        <dbReference type="ARBA" id="ARBA00003041"/>
    </source>
</evidence>
<dbReference type="RefSeq" id="WP_140587277.1">
    <property type="nucleotide sequence ID" value="NZ_VFRR01000004.1"/>
</dbReference>
<keyword evidence="7" id="KW-1005">Bacterial flagellum biogenesis</keyword>
<organism evidence="13 14">
    <name type="scientific">Maribrevibacterium harenarium</name>
    <dbReference type="NCBI Taxonomy" id="2589817"/>
    <lineage>
        <taxon>Bacteria</taxon>
        <taxon>Pseudomonadati</taxon>
        <taxon>Pseudomonadota</taxon>
        <taxon>Gammaproteobacteria</taxon>
        <taxon>Oceanospirillales</taxon>
        <taxon>Oceanospirillaceae</taxon>
        <taxon>Maribrevibacterium</taxon>
    </lineage>
</organism>
<evidence type="ECO:0000256" key="7">
    <source>
        <dbReference type="ARBA" id="ARBA00022795"/>
    </source>
</evidence>
<dbReference type="EMBL" id="VFRR01000004">
    <property type="protein sequence ID" value="TPE54697.1"/>
    <property type="molecule type" value="Genomic_DNA"/>
</dbReference>
<keyword evidence="13" id="KW-0282">Flagellum</keyword>
<dbReference type="GO" id="GO:0009288">
    <property type="term" value="C:bacterial-type flagellum"/>
    <property type="evidence" value="ECO:0007669"/>
    <property type="project" value="InterPro"/>
</dbReference>
<gene>
    <name evidence="13" type="ORF">FJM67_03445</name>
</gene>
<evidence type="ECO:0000259" key="12">
    <source>
        <dbReference type="Pfam" id="PF02108"/>
    </source>
</evidence>
<dbReference type="Pfam" id="PF02108">
    <property type="entry name" value="FliH"/>
    <property type="match status" value="1"/>
</dbReference>
<evidence type="ECO:0000256" key="3">
    <source>
        <dbReference type="ARBA" id="ARBA00006602"/>
    </source>
</evidence>
<dbReference type="InterPro" id="IPR051472">
    <property type="entry name" value="T3SS_Stator/FliH"/>
</dbReference>
<evidence type="ECO:0000256" key="4">
    <source>
        <dbReference type="ARBA" id="ARBA00016507"/>
    </source>
</evidence>
<evidence type="ECO:0000256" key="10">
    <source>
        <dbReference type="SAM" id="Coils"/>
    </source>
</evidence>
<proteinExistence type="inferred from homology"/>
<keyword evidence="5" id="KW-0813">Transport</keyword>
<evidence type="ECO:0000256" key="8">
    <source>
        <dbReference type="ARBA" id="ARBA00022927"/>
    </source>
</evidence>
<dbReference type="OrthoDB" id="6415116at2"/>
<comment type="subcellular location">
    <subcellularLocation>
        <location evidence="2">Cytoplasm</location>
    </subcellularLocation>
</comment>
<evidence type="ECO:0000256" key="6">
    <source>
        <dbReference type="ARBA" id="ARBA00022490"/>
    </source>
</evidence>
<dbReference type="GO" id="GO:0015031">
    <property type="term" value="P:protein transport"/>
    <property type="evidence" value="ECO:0007669"/>
    <property type="project" value="UniProtKB-KW"/>
</dbReference>
<keyword evidence="13" id="KW-0969">Cilium</keyword>
<feature type="domain" description="Flagellar assembly protein FliH/Type III secretion system HrpE" evidence="12">
    <location>
        <begin position="132"/>
        <end position="251"/>
    </location>
</feature>
<keyword evidence="10" id="KW-0175">Coiled coil</keyword>
<comment type="caution">
    <text evidence="13">The sequence shown here is derived from an EMBL/GenBank/DDBJ whole genome shotgun (WGS) entry which is preliminary data.</text>
</comment>
<evidence type="ECO:0000313" key="13">
    <source>
        <dbReference type="EMBL" id="TPE54697.1"/>
    </source>
</evidence>
<feature type="coiled-coil region" evidence="10">
    <location>
        <begin position="113"/>
        <end position="140"/>
    </location>
</feature>
<reference evidence="13 14" key="1">
    <citation type="submission" date="2019-06" db="EMBL/GenBank/DDBJ databases">
        <title>A novel bacterium of genus Marinomonas, isolated from coastal sand.</title>
        <authorList>
            <person name="Huang H."/>
            <person name="Mo K."/>
            <person name="Hu Y."/>
        </authorList>
    </citation>
    <scope>NUCLEOTIDE SEQUENCE [LARGE SCALE GENOMIC DNA]</scope>
    <source>
        <strain evidence="13 14">HB171799</strain>
    </source>
</reference>
<evidence type="ECO:0000256" key="11">
    <source>
        <dbReference type="SAM" id="MobiDB-lite"/>
    </source>
</evidence>
<dbReference type="InterPro" id="IPR000563">
    <property type="entry name" value="Flag_FliH"/>
</dbReference>
<comment type="similarity">
    <text evidence="3">Belongs to the FliH family.</text>
</comment>
<dbReference type="Proteomes" id="UP000315901">
    <property type="component" value="Unassembled WGS sequence"/>
</dbReference>
<comment type="function">
    <text evidence="1">Needed for flagellar regrowth and assembly.</text>
</comment>
<keyword evidence="6" id="KW-0963">Cytoplasm</keyword>
<sequence>MVKDESGERKLTAYERWELPNLERGEPAPSVGQSALAIREEAFEVDEEISDEELVYEPLTAQQLEEIRSAAYEEGFIQGEADGYQKGMEEGHAAGVEQGLVEGREQGYQEGLAQALTEGTEQAQQQLEVLEQALNALVDELQSPLEDSRDALERLLAQTVRSMVSHITERELTDHAEALLTRHLTAALNRLSEFSGRIKVKVHPDVLEAAEALQVSSRLNLQFETDSELLPGGFIIDSQAFHLDGRVETAMAAIFDGFAKEQE</sequence>
<dbReference type="PANTHER" id="PTHR34982:SF1">
    <property type="entry name" value="FLAGELLAR ASSEMBLY PROTEIN FLIH"/>
    <property type="match status" value="1"/>
</dbReference>
<dbReference type="GO" id="GO:0003774">
    <property type="term" value="F:cytoskeletal motor activity"/>
    <property type="evidence" value="ECO:0007669"/>
    <property type="project" value="InterPro"/>
</dbReference>
<evidence type="ECO:0000313" key="14">
    <source>
        <dbReference type="Proteomes" id="UP000315901"/>
    </source>
</evidence>
<dbReference type="GO" id="GO:0071973">
    <property type="term" value="P:bacterial-type flagellum-dependent cell motility"/>
    <property type="evidence" value="ECO:0007669"/>
    <property type="project" value="InterPro"/>
</dbReference>
<keyword evidence="13" id="KW-0966">Cell projection</keyword>
<dbReference type="PANTHER" id="PTHR34982">
    <property type="entry name" value="YOP PROTEINS TRANSLOCATION PROTEIN L"/>
    <property type="match status" value="1"/>
</dbReference>
<accession>A0A501X2P9</accession>
<keyword evidence="14" id="KW-1185">Reference proteome</keyword>